<dbReference type="InterPro" id="IPR026881">
    <property type="entry name" value="WYL_dom"/>
</dbReference>
<gene>
    <name evidence="3" type="ORF">ABR75_05840</name>
</gene>
<dbReference type="EMBL" id="LIBJ01000052">
    <property type="protein sequence ID" value="KRO48957.1"/>
    <property type="molecule type" value="Genomic_DNA"/>
</dbReference>
<protein>
    <submittedName>
        <fullName evidence="3">Uncharacterized protein</fullName>
    </submittedName>
</protein>
<dbReference type="PROSITE" id="PS52050">
    <property type="entry name" value="WYL"/>
    <property type="match status" value="1"/>
</dbReference>
<organism evidence="3 4">
    <name type="scientific">Acidimicrobiia bacterium BACL6 MAG-120924-bin43</name>
    <dbReference type="NCBI Taxonomy" id="1655583"/>
    <lineage>
        <taxon>Bacteria</taxon>
        <taxon>Bacillati</taxon>
        <taxon>Actinomycetota</taxon>
        <taxon>Acidimicrobiia</taxon>
        <taxon>acIV cluster</taxon>
    </lineage>
</organism>
<dbReference type="AlphaFoldDB" id="A0A0R2QKS9"/>
<dbReference type="InterPro" id="IPR057727">
    <property type="entry name" value="WCX_dom"/>
</dbReference>
<proteinExistence type="predicted"/>
<feature type="domain" description="WCX" evidence="2">
    <location>
        <begin position="240"/>
        <end position="313"/>
    </location>
</feature>
<accession>A0A0R2QKS9</accession>
<dbReference type="Pfam" id="PF25583">
    <property type="entry name" value="WCX"/>
    <property type="match status" value="1"/>
</dbReference>
<dbReference type="Proteomes" id="UP000051017">
    <property type="component" value="Unassembled WGS sequence"/>
</dbReference>
<evidence type="ECO:0000313" key="3">
    <source>
        <dbReference type="EMBL" id="KRO48957.1"/>
    </source>
</evidence>
<reference evidence="3 4" key="1">
    <citation type="submission" date="2015-10" db="EMBL/GenBank/DDBJ databases">
        <title>Metagenome-Assembled Genomes uncover a global brackish microbiome.</title>
        <authorList>
            <person name="Hugerth L.W."/>
            <person name="Larsson J."/>
            <person name="Alneberg J."/>
            <person name="Lindh M.V."/>
            <person name="Legrand C."/>
            <person name="Pinhassi J."/>
            <person name="Andersson A.F."/>
        </authorList>
    </citation>
    <scope>NUCLEOTIDE SEQUENCE [LARGE SCALE GENOMIC DNA]</scope>
    <source>
        <strain evidence="3">BACL6 MAG-120924-bin43</strain>
    </source>
</reference>
<evidence type="ECO:0000259" key="1">
    <source>
        <dbReference type="Pfam" id="PF13280"/>
    </source>
</evidence>
<feature type="domain" description="WYL" evidence="1">
    <location>
        <begin position="145"/>
        <end position="200"/>
    </location>
</feature>
<dbReference type="PANTHER" id="PTHR34580">
    <property type="match status" value="1"/>
</dbReference>
<sequence length="316" mass="34790">MAAKTPQPERMINLLALLVQRAQPLTLKQIRQELVNQYPDGDSAARAAFERDKAELRALGIPMDMVTLGGDKAGEGAYTVDRRQFEIGDLGLNEAERSALQMAIATVRIGASHGDEALWKLGGERALDRPSTSVNIQMDDKQMPALAAGVVEHRTLKFLYKGQERQVDPYGLLSRGGFWYIVGFDHLRNAQRVFRVDRIDGEITNGDAQSFSRPEGFDLAKAVPTELDLLAEGDGDDAVAKVLVDAALAQRVKAEFGDGAVLRERSDGSIEFAIPCANLSAFRIWLFAMVDRAEVLEPPRVREHIVSHLQKIALSN</sequence>
<dbReference type="PANTHER" id="PTHR34580:SF1">
    <property type="entry name" value="PROTEIN PAFC"/>
    <property type="match status" value="1"/>
</dbReference>
<evidence type="ECO:0000259" key="2">
    <source>
        <dbReference type="Pfam" id="PF25583"/>
    </source>
</evidence>
<comment type="caution">
    <text evidence="3">The sequence shown here is derived from an EMBL/GenBank/DDBJ whole genome shotgun (WGS) entry which is preliminary data.</text>
</comment>
<dbReference type="Pfam" id="PF13280">
    <property type="entry name" value="WYL"/>
    <property type="match status" value="1"/>
</dbReference>
<dbReference type="InterPro" id="IPR051534">
    <property type="entry name" value="CBASS_pafABC_assoc_protein"/>
</dbReference>
<name>A0A0R2QKS9_9ACTN</name>
<evidence type="ECO:0000313" key="4">
    <source>
        <dbReference type="Proteomes" id="UP000051017"/>
    </source>
</evidence>